<dbReference type="InterPro" id="IPR047218">
    <property type="entry name" value="YocR/YhdH-like"/>
</dbReference>
<dbReference type="PROSITE" id="PS50267">
    <property type="entry name" value="NA_NEUROTRAN_SYMP_3"/>
    <property type="match status" value="1"/>
</dbReference>
<evidence type="ECO:0000313" key="8">
    <source>
        <dbReference type="EMBL" id="ETD27115.1"/>
    </source>
</evidence>
<dbReference type="STRING" id="1357399.HMPREF2087_00023"/>
<dbReference type="AlphaFoldDB" id="V8CJB1"/>
<accession>V8CJB1</accession>
<dbReference type="RefSeq" id="WP_023928881.1">
    <property type="nucleotide sequence ID" value="NZ_KI669458.1"/>
</dbReference>
<evidence type="ECO:0000256" key="7">
    <source>
        <dbReference type="SAM" id="Phobius"/>
    </source>
</evidence>
<organism evidence="8 9">
    <name type="scientific">Helicobacter canis NCTC 12740</name>
    <dbReference type="NCBI Taxonomy" id="1357399"/>
    <lineage>
        <taxon>Bacteria</taxon>
        <taxon>Pseudomonadati</taxon>
        <taxon>Campylobacterota</taxon>
        <taxon>Epsilonproteobacteria</taxon>
        <taxon>Campylobacterales</taxon>
        <taxon>Helicobacteraceae</taxon>
        <taxon>Helicobacter</taxon>
    </lineage>
</organism>
<dbReference type="PRINTS" id="PR00176">
    <property type="entry name" value="NANEUSMPORT"/>
</dbReference>
<evidence type="ECO:0000256" key="6">
    <source>
        <dbReference type="RuleBase" id="RU003732"/>
    </source>
</evidence>
<comment type="caution">
    <text evidence="8">The sequence shown here is derived from an EMBL/GenBank/DDBJ whole genome shotgun (WGS) entry which is preliminary data.</text>
</comment>
<feature type="transmembrane region" description="Helical" evidence="7">
    <location>
        <begin position="91"/>
        <end position="119"/>
    </location>
</feature>
<dbReference type="SUPFAM" id="SSF161070">
    <property type="entry name" value="SNF-like"/>
    <property type="match status" value="1"/>
</dbReference>
<dbReference type="InterPro" id="IPR000175">
    <property type="entry name" value="Na/ntran_symport"/>
</dbReference>
<feature type="transmembrane region" description="Helical" evidence="7">
    <location>
        <begin position="311"/>
        <end position="341"/>
    </location>
</feature>
<dbReference type="NCBIfam" id="NF037979">
    <property type="entry name" value="Na_transp"/>
    <property type="match status" value="1"/>
</dbReference>
<comment type="similarity">
    <text evidence="6">Belongs to the sodium:neurotransmitter symporter (SNF) (TC 2.A.22) family.</text>
</comment>
<dbReference type="OrthoDB" id="9762833at2"/>
<feature type="transmembrane region" description="Helical" evidence="7">
    <location>
        <begin position="158"/>
        <end position="177"/>
    </location>
</feature>
<evidence type="ECO:0000256" key="1">
    <source>
        <dbReference type="ARBA" id="ARBA00004141"/>
    </source>
</evidence>
<dbReference type="GO" id="GO:0015293">
    <property type="term" value="F:symporter activity"/>
    <property type="evidence" value="ECO:0007669"/>
    <property type="project" value="UniProtKB-KW"/>
</dbReference>
<reference evidence="8 9" key="1">
    <citation type="submission" date="2013-10" db="EMBL/GenBank/DDBJ databases">
        <title>The Genome Sequence of Helicobacter canis NCTC 12740.</title>
        <authorList>
            <consortium name="The Broad Institute Genomics Platform"/>
            <person name="Earl A."/>
            <person name="Fox J.G."/>
            <person name="Shen Z."/>
            <person name="Young S.K."/>
            <person name="Zeng Q."/>
            <person name="Gargeya S."/>
            <person name="Fitzgerald M."/>
            <person name="Abouelleil A."/>
            <person name="Alvarado L."/>
            <person name="Chapman S.B."/>
            <person name="Gainer-Dewar J."/>
            <person name="Goldberg J."/>
            <person name="Griggs A."/>
            <person name="Gujja S."/>
            <person name="Hansen M."/>
            <person name="Howarth C."/>
            <person name="Imamovic A."/>
            <person name="Ireland A."/>
            <person name="Larimer J."/>
            <person name="McCowan C."/>
            <person name="Murphy C."/>
            <person name="Pearson M."/>
            <person name="Poon T.W."/>
            <person name="Priest M."/>
            <person name="Roberts A."/>
            <person name="Saif S."/>
            <person name="Shea T."/>
            <person name="Sykes S."/>
            <person name="Wortman J."/>
            <person name="Nusbaum C."/>
            <person name="Birren B."/>
        </authorList>
    </citation>
    <scope>NUCLEOTIDE SEQUENCE [LARGE SCALE GENOMIC DNA]</scope>
    <source>
        <strain evidence="8 9">NCTC 12740</strain>
    </source>
</reference>
<dbReference type="EMBL" id="AZJJ01000001">
    <property type="protein sequence ID" value="ETD27115.1"/>
    <property type="molecule type" value="Genomic_DNA"/>
</dbReference>
<keyword evidence="2 6" id="KW-0813">Transport</keyword>
<evidence type="ECO:0000256" key="4">
    <source>
        <dbReference type="ARBA" id="ARBA00022989"/>
    </source>
</evidence>
<keyword evidence="4 7" id="KW-1133">Transmembrane helix</keyword>
<feature type="transmembrane region" description="Helical" evidence="7">
    <location>
        <begin position="12"/>
        <end position="33"/>
    </location>
</feature>
<sequence>MTRQVWSNRLTYILTVAGATIGFGATWRFPYLVGEYGGGAYVAVFVLAMLFVGVPIILVENVIGRRAHTNCVDAFGGTLESKKPIARFWRVFGYMGALGAFGILAYYMVIGGWVISYIVHIAQGILQGLGLVSGGLDVSAPLQKSQTIAFYEAHIQNAPWQISLFTFVFVAINWLILRKGVIDGIERSVKYLMPLLLLCLVLMVARNLTLDGAMEGVRFYLVPDFSALSAELFLYVIGQVFFALSLGFGVMITLSSHLDKQEDLVKTSLFTGVINTLIAVLAGFMIFPSLFSANLAPDSGPSLVFKVLPIAFSHMHFGSIFAVVFFVLLLVAALTTSITIYQVIISILEEKFHLPHNKAINYTLLGVFVLGNIPCALSSSVFADVVLWGRSVFDTFDFLSGNIFFVLTALGASVFVGFVLREEAIQELSNGTKAPHWLLKGWFYYVRYGIPVIIIAIFIGGILDIAPKKRAQEAYSELRVEALKPIIILDSKKGY</sequence>
<dbReference type="CDD" id="cd10336">
    <property type="entry name" value="SLC6sbd_Tyt1-Like"/>
    <property type="match status" value="1"/>
</dbReference>
<feature type="transmembrane region" description="Helical" evidence="7">
    <location>
        <begin position="39"/>
        <end position="59"/>
    </location>
</feature>
<gene>
    <name evidence="8" type="ORF">HMPREF2087_00023</name>
</gene>
<dbReference type="GO" id="GO:0016020">
    <property type="term" value="C:membrane"/>
    <property type="evidence" value="ECO:0007669"/>
    <property type="project" value="UniProtKB-SubCell"/>
</dbReference>
<evidence type="ECO:0000256" key="3">
    <source>
        <dbReference type="ARBA" id="ARBA00022692"/>
    </source>
</evidence>
<dbReference type="Pfam" id="PF00209">
    <property type="entry name" value="SNF"/>
    <property type="match status" value="2"/>
</dbReference>
<evidence type="ECO:0000256" key="2">
    <source>
        <dbReference type="ARBA" id="ARBA00022448"/>
    </source>
</evidence>
<feature type="transmembrane region" description="Helical" evidence="7">
    <location>
        <begin position="403"/>
        <end position="421"/>
    </location>
</feature>
<name>V8CJB1_9HELI</name>
<keyword evidence="6" id="KW-0769">Symport</keyword>
<dbReference type="PANTHER" id="PTHR42948:SF1">
    <property type="entry name" value="TRANSPORTER"/>
    <property type="match status" value="1"/>
</dbReference>
<evidence type="ECO:0000313" key="9">
    <source>
        <dbReference type="Proteomes" id="UP000018688"/>
    </source>
</evidence>
<evidence type="ECO:0000256" key="5">
    <source>
        <dbReference type="ARBA" id="ARBA00023136"/>
    </source>
</evidence>
<feature type="transmembrane region" description="Helical" evidence="7">
    <location>
        <begin position="362"/>
        <end position="383"/>
    </location>
</feature>
<dbReference type="Proteomes" id="UP000018688">
    <property type="component" value="Unassembled WGS sequence"/>
</dbReference>
<keyword evidence="3 6" id="KW-0812">Transmembrane</keyword>
<dbReference type="PROSITE" id="PS00610">
    <property type="entry name" value="NA_NEUROTRAN_SYMP_1"/>
    <property type="match status" value="1"/>
</dbReference>
<feature type="transmembrane region" description="Helical" evidence="7">
    <location>
        <begin position="189"/>
        <end position="208"/>
    </location>
</feature>
<dbReference type="PANTHER" id="PTHR42948">
    <property type="entry name" value="TRANSPORTER"/>
    <property type="match status" value="1"/>
</dbReference>
<proteinExistence type="inferred from homology"/>
<feature type="transmembrane region" description="Helical" evidence="7">
    <location>
        <begin position="267"/>
        <end position="291"/>
    </location>
</feature>
<comment type="subcellular location">
    <subcellularLocation>
        <location evidence="1">Membrane</location>
        <topology evidence="1">Multi-pass membrane protein</topology>
    </subcellularLocation>
</comment>
<dbReference type="eggNOG" id="COG0733">
    <property type="taxonomic scope" value="Bacteria"/>
</dbReference>
<keyword evidence="9" id="KW-1185">Reference proteome</keyword>
<protein>
    <recommendedName>
        <fullName evidence="6">Transporter</fullName>
    </recommendedName>
</protein>
<dbReference type="InterPro" id="IPR037272">
    <property type="entry name" value="SNS_sf"/>
</dbReference>
<dbReference type="PATRIC" id="fig|1357399.3.peg.18"/>
<feature type="transmembrane region" description="Helical" evidence="7">
    <location>
        <begin position="232"/>
        <end position="255"/>
    </location>
</feature>
<keyword evidence="5 7" id="KW-0472">Membrane</keyword>
<feature type="transmembrane region" description="Helical" evidence="7">
    <location>
        <begin position="442"/>
        <end position="463"/>
    </location>
</feature>
<dbReference type="HOGENOM" id="CLU_006855_3_4_7"/>